<reference evidence="2" key="1">
    <citation type="submission" date="2020-10" db="EMBL/GenBank/DDBJ databases">
        <authorList>
            <person name="Gilroy R."/>
        </authorList>
    </citation>
    <scope>NUCLEOTIDE SEQUENCE</scope>
    <source>
        <strain evidence="2">10532</strain>
    </source>
</reference>
<reference evidence="2" key="2">
    <citation type="journal article" date="2021" name="PeerJ">
        <title>Extensive microbial diversity within the chicken gut microbiome revealed by metagenomics and culture.</title>
        <authorList>
            <person name="Gilroy R."/>
            <person name="Ravi A."/>
            <person name="Getino M."/>
            <person name="Pursley I."/>
            <person name="Horton D.L."/>
            <person name="Alikhan N.F."/>
            <person name="Baker D."/>
            <person name="Gharbi K."/>
            <person name="Hall N."/>
            <person name="Watson M."/>
            <person name="Adriaenssens E.M."/>
            <person name="Foster-Nyarko E."/>
            <person name="Jarju S."/>
            <person name="Secka A."/>
            <person name="Antonio M."/>
            <person name="Oren A."/>
            <person name="Chaudhuri R.R."/>
            <person name="La Ragione R."/>
            <person name="Hildebrand F."/>
            <person name="Pallen M.J."/>
        </authorList>
    </citation>
    <scope>NUCLEOTIDE SEQUENCE</scope>
    <source>
        <strain evidence="2">10532</strain>
    </source>
</reference>
<dbReference type="AlphaFoldDB" id="A0A9D9N394"/>
<dbReference type="EMBL" id="JADIMM010000117">
    <property type="protein sequence ID" value="MBO8458585.1"/>
    <property type="molecule type" value="Genomic_DNA"/>
</dbReference>
<evidence type="ECO:0008006" key="4">
    <source>
        <dbReference type="Google" id="ProtNLM"/>
    </source>
</evidence>
<evidence type="ECO:0000313" key="2">
    <source>
        <dbReference type="EMBL" id="MBO8458585.1"/>
    </source>
</evidence>
<evidence type="ECO:0000313" key="3">
    <source>
        <dbReference type="Proteomes" id="UP000823638"/>
    </source>
</evidence>
<keyword evidence="1" id="KW-0812">Transmembrane</keyword>
<feature type="transmembrane region" description="Helical" evidence="1">
    <location>
        <begin position="60"/>
        <end position="87"/>
    </location>
</feature>
<evidence type="ECO:0000256" key="1">
    <source>
        <dbReference type="SAM" id="Phobius"/>
    </source>
</evidence>
<keyword evidence="1" id="KW-0472">Membrane</keyword>
<feature type="transmembrane region" description="Helical" evidence="1">
    <location>
        <begin position="21"/>
        <end position="40"/>
    </location>
</feature>
<dbReference type="Proteomes" id="UP000823638">
    <property type="component" value="Unassembled WGS sequence"/>
</dbReference>
<gene>
    <name evidence="2" type="ORF">IAA81_10260</name>
</gene>
<comment type="caution">
    <text evidence="2">The sequence shown here is derived from an EMBL/GenBank/DDBJ whole genome shotgun (WGS) entry which is preliminary data.</text>
</comment>
<protein>
    <recommendedName>
        <fullName evidence="4">DUF4321 domain-containing protein</fullName>
    </recommendedName>
</protein>
<accession>A0A9D9N394</accession>
<name>A0A9D9N394_9SPIR</name>
<organism evidence="2 3">
    <name type="scientific">Candidatus Gallitreponema excrementavium</name>
    <dbReference type="NCBI Taxonomy" id="2840840"/>
    <lineage>
        <taxon>Bacteria</taxon>
        <taxon>Pseudomonadati</taxon>
        <taxon>Spirochaetota</taxon>
        <taxon>Spirochaetia</taxon>
        <taxon>Spirochaetales</taxon>
        <taxon>Candidatus Gallitreponema</taxon>
    </lineage>
</organism>
<proteinExistence type="predicted"/>
<keyword evidence="1" id="KW-1133">Transmembrane helix</keyword>
<sequence length="90" mass="9945">MGRVFNENRIIMKITKKGIPGFLLLTFLTLFTGTIFWKILELILTSVTGSSVSLTTSPLGFDLGVVALYFRFNPGSLIGFIAGVVLYKRI</sequence>